<keyword evidence="2 3" id="KW-0560">Oxidoreductase</keyword>
<name>A0A7W9FC06_9MICO</name>
<dbReference type="InterPro" id="IPR003767">
    <property type="entry name" value="Malate/L-lactate_DH-like"/>
</dbReference>
<dbReference type="RefSeq" id="WP_033107444.1">
    <property type="nucleotide sequence ID" value="NZ_BAAAPG010000001.1"/>
</dbReference>
<accession>A0A7W9FC06</accession>
<evidence type="ECO:0000256" key="1">
    <source>
        <dbReference type="ARBA" id="ARBA00006056"/>
    </source>
</evidence>
<organism evidence="3 4">
    <name type="scientific">Microbacterium ginsengiterrae</name>
    <dbReference type="NCBI Taxonomy" id="546115"/>
    <lineage>
        <taxon>Bacteria</taxon>
        <taxon>Bacillati</taxon>
        <taxon>Actinomycetota</taxon>
        <taxon>Actinomycetes</taxon>
        <taxon>Micrococcales</taxon>
        <taxon>Microbacteriaceae</taxon>
        <taxon>Microbacterium</taxon>
    </lineage>
</organism>
<dbReference type="InterPro" id="IPR043143">
    <property type="entry name" value="Mal/L-sulf/L-lact_DH-like_NADP"/>
</dbReference>
<dbReference type="GO" id="GO:0102443">
    <property type="term" value="F:L-2-hydroxycarboxylate dehydrogenase (NAD+) activity"/>
    <property type="evidence" value="ECO:0007669"/>
    <property type="project" value="UniProtKB-EC"/>
</dbReference>
<gene>
    <name evidence="3" type="ORF">HD600_000156</name>
</gene>
<dbReference type="AlphaFoldDB" id="A0A7W9FC06"/>
<dbReference type="Gene3D" id="3.30.1370.60">
    <property type="entry name" value="Hypothetical oxidoreductase yiak, domain 2"/>
    <property type="match status" value="1"/>
</dbReference>
<dbReference type="PANTHER" id="PTHR11091:SF0">
    <property type="entry name" value="MALATE DEHYDROGENASE"/>
    <property type="match status" value="1"/>
</dbReference>
<proteinExistence type="inferred from homology"/>
<dbReference type="Proteomes" id="UP000517712">
    <property type="component" value="Unassembled WGS sequence"/>
</dbReference>
<evidence type="ECO:0000256" key="2">
    <source>
        <dbReference type="ARBA" id="ARBA00023002"/>
    </source>
</evidence>
<dbReference type="Pfam" id="PF02615">
    <property type="entry name" value="Ldh_2"/>
    <property type="match status" value="1"/>
</dbReference>
<dbReference type="InterPro" id="IPR036111">
    <property type="entry name" value="Mal/L-sulfo/L-lacto_DH-like_sf"/>
</dbReference>
<evidence type="ECO:0000313" key="4">
    <source>
        <dbReference type="Proteomes" id="UP000517712"/>
    </source>
</evidence>
<keyword evidence="4" id="KW-1185">Reference proteome</keyword>
<dbReference type="EMBL" id="JACHMU010000001">
    <property type="protein sequence ID" value="MBB5741659.1"/>
    <property type="molecule type" value="Genomic_DNA"/>
</dbReference>
<sequence>MPEISLAPKDLQRASAAALVAVNVPEGDAELVARTLIAADQRGIYSHGLLRLPLYVAAVEAGGINPRPDLRWRSGADAVAILDADSAFGQVAAHAAAEKSIDLARAHGVSTVAVEGSTHFGAGGWWSQMLADAGMIGIVTSTTGPTVAPYGGAEAVLGTNPLSISIPSSEDHALTADMATSAGAYGKVLAANRAGSEIPEGWAIDPSGAPTTDPAQAMAGALLPFGGHKGSAVSVLLEGLAASLTNAHYAFQTTDIWSTPSHRMNTGHLLIAIDTAAFSGAQHTADRAADLQARVRSTGESVLAPGDPEHHRCRAAASAVALAPTTVDALQQLFARLGVAPVSPL</sequence>
<dbReference type="Gene3D" id="1.10.1530.10">
    <property type="match status" value="1"/>
</dbReference>
<reference evidence="3 4" key="1">
    <citation type="submission" date="2020-08" db="EMBL/GenBank/DDBJ databases">
        <title>Sequencing the genomes of 1000 actinobacteria strains.</title>
        <authorList>
            <person name="Klenk H.-P."/>
        </authorList>
    </citation>
    <scope>NUCLEOTIDE SEQUENCE [LARGE SCALE GENOMIC DNA]</scope>
    <source>
        <strain evidence="3 4">DSM 24823</strain>
    </source>
</reference>
<dbReference type="EC" id="1.1.1.337" evidence="3"/>
<comment type="similarity">
    <text evidence="1">Belongs to the LDH2/MDH2 oxidoreductase family.</text>
</comment>
<evidence type="ECO:0000313" key="3">
    <source>
        <dbReference type="EMBL" id="MBB5741659.1"/>
    </source>
</evidence>
<protein>
    <submittedName>
        <fullName evidence="3">L-2-hydroxycarboxylate dehydrogenase (NAD+)</fullName>
        <ecNumber evidence="3">1.1.1.337</ecNumber>
    </submittedName>
</protein>
<dbReference type="SUPFAM" id="SSF89733">
    <property type="entry name" value="L-sulfolactate dehydrogenase-like"/>
    <property type="match status" value="1"/>
</dbReference>
<dbReference type="InterPro" id="IPR043144">
    <property type="entry name" value="Mal/L-sulf/L-lact_DH-like_ah"/>
</dbReference>
<comment type="caution">
    <text evidence="3">The sequence shown here is derived from an EMBL/GenBank/DDBJ whole genome shotgun (WGS) entry which is preliminary data.</text>
</comment>
<dbReference type="PANTHER" id="PTHR11091">
    <property type="entry name" value="OXIDOREDUCTASE-RELATED"/>
    <property type="match status" value="1"/>
</dbReference>